<dbReference type="AlphaFoldDB" id="A0A1R1EJL9"/>
<dbReference type="Proteomes" id="UP000187172">
    <property type="component" value="Unassembled WGS sequence"/>
</dbReference>
<comment type="caution">
    <text evidence="2">The sequence shown here is derived from an EMBL/GenBank/DDBJ whole genome shotgun (WGS) entry which is preliminary data.</text>
</comment>
<keyword evidence="1" id="KW-0812">Transmembrane</keyword>
<dbReference type="EMBL" id="MRTP01000008">
    <property type="protein sequence ID" value="OMF52007.1"/>
    <property type="molecule type" value="Genomic_DNA"/>
</dbReference>
<protein>
    <submittedName>
        <fullName evidence="2">Uncharacterized protein</fullName>
    </submittedName>
</protein>
<keyword evidence="3" id="KW-1185">Reference proteome</keyword>
<proteinExistence type="predicted"/>
<accession>A0A1R1EJL9</accession>
<organism evidence="2 3">
    <name type="scientific">Paenibacillus rhizosphaerae</name>
    <dbReference type="NCBI Taxonomy" id="297318"/>
    <lineage>
        <taxon>Bacteria</taxon>
        <taxon>Bacillati</taxon>
        <taxon>Bacillota</taxon>
        <taxon>Bacilli</taxon>
        <taxon>Bacillales</taxon>
        <taxon>Paenibacillaceae</taxon>
        <taxon>Paenibacillus</taxon>
    </lineage>
</organism>
<feature type="transmembrane region" description="Helical" evidence="1">
    <location>
        <begin position="12"/>
        <end position="33"/>
    </location>
</feature>
<evidence type="ECO:0000313" key="3">
    <source>
        <dbReference type="Proteomes" id="UP000187172"/>
    </source>
</evidence>
<feature type="transmembrane region" description="Helical" evidence="1">
    <location>
        <begin position="39"/>
        <end position="56"/>
    </location>
</feature>
<evidence type="ECO:0000313" key="2">
    <source>
        <dbReference type="EMBL" id="OMF52007.1"/>
    </source>
</evidence>
<gene>
    <name evidence="2" type="ORF">BK138_24605</name>
</gene>
<reference evidence="2 3" key="1">
    <citation type="submission" date="2016-11" db="EMBL/GenBank/DDBJ databases">
        <title>Paenibacillus species isolates.</title>
        <authorList>
            <person name="Beno S.M."/>
        </authorList>
    </citation>
    <scope>NUCLEOTIDE SEQUENCE [LARGE SCALE GENOMIC DNA]</scope>
    <source>
        <strain evidence="2 3">FSL R5-0378</strain>
    </source>
</reference>
<keyword evidence="1" id="KW-1133">Transmembrane helix</keyword>
<feature type="transmembrane region" description="Helical" evidence="1">
    <location>
        <begin position="68"/>
        <end position="88"/>
    </location>
</feature>
<sequence>MVKGVSRYLYSAALFTFLAVLWIFCSKMLVGYVNESDSPMRFVIHIVGVMLFFSVVRRVKISFGSDKMINTIGNICFIGVTVAAALTIY</sequence>
<name>A0A1R1EJL9_9BACL</name>
<keyword evidence="1" id="KW-0472">Membrane</keyword>
<dbReference type="RefSeq" id="WP_076173433.1">
    <property type="nucleotide sequence ID" value="NZ_MRTP01000008.1"/>
</dbReference>
<evidence type="ECO:0000256" key="1">
    <source>
        <dbReference type="SAM" id="Phobius"/>
    </source>
</evidence>